<gene>
    <name evidence="5" type="ORF">DARMORV10_A07P26120.1</name>
</gene>
<evidence type="ECO:0000313" key="5">
    <source>
        <dbReference type="EMBL" id="CAF2176487.1"/>
    </source>
</evidence>
<evidence type="ECO:0000256" key="1">
    <source>
        <dbReference type="ARBA" id="ARBA00006643"/>
    </source>
</evidence>
<dbReference type="NCBIfam" id="TIGR00756">
    <property type="entry name" value="PPR"/>
    <property type="match status" value="4"/>
</dbReference>
<protein>
    <submittedName>
        <fullName evidence="5">(rape) hypothetical protein</fullName>
    </submittedName>
</protein>
<dbReference type="Pfam" id="PF13041">
    <property type="entry name" value="PPR_2"/>
    <property type="match status" value="2"/>
</dbReference>
<dbReference type="GO" id="GO:0008270">
    <property type="term" value="F:zinc ion binding"/>
    <property type="evidence" value="ECO:0007669"/>
    <property type="project" value="InterPro"/>
</dbReference>
<reference evidence="5" key="1">
    <citation type="submission" date="2021-01" db="EMBL/GenBank/DDBJ databases">
        <authorList>
            <consortium name="Genoscope - CEA"/>
            <person name="William W."/>
        </authorList>
    </citation>
    <scope>NUCLEOTIDE SEQUENCE</scope>
</reference>
<evidence type="ECO:0000256" key="3">
    <source>
        <dbReference type="PROSITE-ProRule" id="PRU00708"/>
    </source>
</evidence>
<dbReference type="Pfam" id="PF14432">
    <property type="entry name" value="DYW_deaminase"/>
    <property type="match status" value="1"/>
</dbReference>
<dbReference type="InterPro" id="IPR046848">
    <property type="entry name" value="E_motif"/>
</dbReference>
<name>A0A816YVJ4_BRANA</name>
<feature type="repeat" description="PPR" evidence="3">
    <location>
        <begin position="258"/>
        <end position="292"/>
    </location>
</feature>
<evidence type="ECO:0000259" key="4">
    <source>
        <dbReference type="Pfam" id="PF14432"/>
    </source>
</evidence>
<dbReference type="InterPro" id="IPR046960">
    <property type="entry name" value="PPR_At4g14850-like_plant"/>
</dbReference>
<feature type="repeat" description="PPR" evidence="3">
    <location>
        <begin position="125"/>
        <end position="159"/>
    </location>
</feature>
<dbReference type="Gene3D" id="1.25.40.10">
    <property type="entry name" value="Tetratricopeptide repeat domain"/>
    <property type="match status" value="3"/>
</dbReference>
<dbReference type="InterPro" id="IPR002885">
    <property type="entry name" value="PPR_rpt"/>
</dbReference>
<accession>A0A816YVJ4</accession>
<organism evidence="5">
    <name type="scientific">Brassica napus</name>
    <name type="common">Rape</name>
    <dbReference type="NCBI Taxonomy" id="3708"/>
    <lineage>
        <taxon>Eukaryota</taxon>
        <taxon>Viridiplantae</taxon>
        <taxon>Streptophyta</taxon>
        <taxon>Embryophyta</taxon>
        <taxon>Tracheophyta</taxon>
        <taxon>Spermatophyta</taxon>
        <taxon>Magnoliopsida</taxon>
        <taxon>eudicotyledons</taxon>
        <taxon>Gunneridae</taxon>
        <taxon>Pentapetalae</taxon>
        <taxon>rosids</taxon>
        <taxon>malvids</taxon>
        <taxon>Brassicales</taxon>
        <taxon>Brassicaceae</taxon>
        <taxon>Brassiceae</taxon>
        <taxon>Brassica</taxon>
    </lineage>
</organism>
<dbReference type="FunFam" id="1.25.40.10:FF:000348">
    <property type="entry name" value="Pentatricopeptide repeat-containing protein chloroplastic"/>
    <property type="match status" value="1"/>
</dbReference>
<comment type="similarity">
    <text evidence="1">Belongs to the PPR family. PCMP-H subfamily.</text>
</comment>
<dbReference type="GO" id="GO:0003723">
    <property type="term" value="F:RNA binding"/>
    <property type="evidence" value="ECO:0007669"/>
    <property type="project" value="InterPro"/>
</dbReference>
<sequence length="577" mass="65040">MVITRICGNTINPIFHIRHLKLESFLWNLIIRAALHHNLSPHSPISVYLRMRRHSVTPDFHTFPFLLPSFHNPAHLPLGRRTHAQILLFGLHADPFVRTSLLNMYSSCNDLASAQRVFDESISKDLPAWNSVVNGYAKAGLLDVARKLFDEMPERNVISWSCLINGYVTCGRNREALGLFREMQLSKIRPNEFTLSAVLSACGRLGALEEGRWVHAYVDKYNVEIDVVLGTSLIDMYAKCGSLERAKLVFVSLGCKKDVKAYSAMMCCLAMHGLTEECFQLFSEMTSNNINPNSVTFVGVLGACVHGGLVDEGRSYFAMMVERFGITPSIQHYGCMVDLYGRAGLIEEAESFIASMPMEPDELIWGSLLSGSRMLGDAKTCEAALKRLIELDPMSSGAYVLLSNVYAKTGRWIEVKRIRQEMEANTKLNSLLKTVKGIKKVPGCSSVEVDGVIHEFVVGDESQEERESIYAMLDEVMQRLREEAGYVLDTREVLLDLDEEGKVKALSYHSEKLAIAFFLMKTRPGTPVRIIKNLRICGDCHLVMKLISKLYGREIVVRDCNRFHHFRNGSCSCRDYW</sequence>
<dbReference type="AlphaFoldDB" id="A0A816YVJ4"/>
<dbReference type="PROSITE" id="PS51375">
    <property type="entry name" value="PPR"/>
    <property type="match status" value="2"/>
</dbReference>
<dbReference type="Proteomes" id="UP001295469">
    <property type="component" value="Chromosome A07"/>
</dbReference>
<evidence type="ECO:0000256" key="2">
    <source>
        <dbReference type="ARBA" id="ARBA00022737"/>
    </source>
</evidence>
<dbReference type="InterPro" id="IPR011990">
    <property type="entry name" value="TPR-like_helical_dom_sf"/>
</dbReference>
<dbReference type="InterPro" id="IPR032867">
    <property type="entry name" value="DYW_dom"/>
</dbReference>
<dbReference type="Pfam" id="PF01535">
    <property type="entry name" value="PPR"/>
    <property type="match status" value="2"/>
</dbReference>
<keyword evidence="2" id="KW-0677">Repeat</keyword>
<dbReference type="PANTHER" id="PTHR47926:SF436">
    <property type="entry name" value="PENTATRICOPEPTIDE REPEAT-CONTAINING PROTEIN ELI1, CHLOROPLASTIC-LIKE ISOFORM X2"/>
    <property type="match status" value="1"/>
</dbReference>
<proteinExistence type="inferred from homology"/>
<feature type="domain" description="DYW" evidence="4">
    <location>
        <begin position="485"/>
        <end position="577"/>
    </location>
</feature>
<dbReference type="PANTHER" id="PTHR47926">
    <property type="entry name" value="PENTATRICOPEPTIDE REPEAT-CONTAINING PROTEIN"/>
    <property type="match status" value="1"/>
</dbReference>
<dbReference type="Pfam" id="PF20431">
    <property type="entry name" value="E_motif"/>
    <property type="match status" value="1"/>
</dbReference>
<dbReference type="EMBL" id="HG994361">
    <property type="protein sequence ID" value="CAF2176487.1"/>
    <property type="molecule type" value="Genomic_DNA"/>
</dbReference>
<dbReference type="FunFam" id="1.25.40.10:FF:000184">
    <property type="entry name" value="Pentatricopeptide repeat-containing protein, chloroplastic"/>
    <property type="match status" value="1"/>
</dbReference>
<dbReference type="Pfam" id="PF12854">
    <property type="entry name" value="PPR_1"/>
    <property type="match status" value="1"/>
</dbReference>
<dbReference type="SUPFAM" id="SSF48452">
    <property type="entry name" value="TPR-like"/>
    <property type="match status" value="1"/>
</dbReference>
<dbReference type="GO" id="GO:0009451">
    <property type="term" value="P:RNA modification"/>
    <property type="evidence" value="ECO:0007669"/>
    <property type="project" value="InterPro"/>
</dbReference>